<accession>A0A4R7KXF1</accession>
<feature type="transmembrane region" description="Helical" evidence="7">
    <location>
        <begin position="154"/>
        <end position="176"/>
    </location>
</feature>
<dbReference type="AlphaFoldDB" id="A0A4R7KXF1"/>
<evidence type="ECO:0000259" key="8">
    <source>
        <dbReference type="Pfam" id="PF09335"/>
    </source>
</evidence>
<evidence type="ECO:0000256" key="4">
    <source>
        <dbReference type="ARBA" id="ARBA00022692"/>
    </source>
</evidence>
<dbReference type="NCBIfam" id="NF008102">
    <property type="entry name" value="PRK10847.1"/>
    <property type="match status" value="1"/>
</dbReference>
<feature type="transmembrane region" description="Helical" evidence="7">
    <location>
        <begin position="27"/>
        <end position="49"/>
    </location>
</feature>
<evidence type="ECO:0000256" key="2">
    <source>
        <dbReference type="ARBA" id="ARBA00010792"/>
    </source>
</evidence>
<dbReference type="PANTHER" id="PTHR30353">
    <property type="entry name" value="INNER MEMBRANE PROTEIN DEDA-RELATED"/>
    <property type="match status" value="1"/>
</dbReference>
<dbReference type="InterPro" id="IPR032816">
    <property type="entry name" value="VTT_dom"/>
</dbReference>
<dbReference type="EMBL" id="SOAZ01000001">
    <property type="protein sequence ID" value="TDT63626.1"/>
    <property type="molecule type" value="Genomic_DNA"/>
</dbReference>
<feature type="transmembrane region" description="Helical" evidence="7">
    <location>
        <begin position="55"/>
        <end position="82"/>
    </location>
</feature>
<dbReference type="Proteomes" id="UP000295325">
    <property type="component" value="Unassembled WGS sequence"/>
</dbReference>
<sequence length="217" mass="24306">MDIIKNSVDILLHLDNYLSMVIQNYGFGIYLILFVIIFSETGLVVTPFLPGDSLLFAAGAFAALGALDIKLLLLTIGMAAVLGDTVNYTIGKSIGRKIYEKENVKFIRKEHLLTTREFYEKHGAATMVIARFIPIIRTFAPFVAGIGEMRYVKFISYNIIGGLSWVALFTLGGYYFGNLPAVKHNFTFVIFAIIFISITPAVFGLFKRKLKLEEDKR</sequence>
<dbReference type="InterPro" id="IPR058127">
    <property type="entry name" value="DedA"/>
</dbReference>
<keyword evidence="5 7" id="KW-1133">Transmembrane helix</keyword>
<proteinExistence type="inferred from homology"/>
<dbReference type="GO" id="GO:0005886">
    <property type="term" value="C:plasma membrane"/>
    <property type="evidence" value="ECO:0007669"/>
    <property type="project" value="UniProtKB-SubCell"/>
</dbReference>
<keyword evidence="3 7" id="KW-1003">Cell membrane</keyword>
<gene>
    <name evidence="9" type="ORF">EDD71_10151</name>
</gene>
<dbReference type="RefSeq" id="WP_133626752.1">
    <property type="nucleotide sequence ID" value="NZ_SOAZ01000001.1"/>
</dbReference>
<keyword evidence="6 7" id="KW-0472">Membrane</keyword>
<evidence type="ECO:0000256" key="3">
    <source>
        <dbReference type="ARBA" id="ARBA00022475"/>
    </source>
</evidence>
<name>A0A4R7KXF1_9CLOT</name>
<evidence type="ECO:0000313" key="10">
    <source>
        <dbReference type="Proteomes" id="UP000295325"/>
    </source>
</evidence>
<evidence type="ECO:0000256" key="5">
    <source>
        <dbReference type="ARBA" id="ARBA00022989"/>
    </source>
</evidence>
<keyword evidence="4 7" id="KW-0812">Transmembrane</keyword>
<feature type="transmembrane region" description="Helical" evidence="7">
    <location>
        <begin position="188"/>
        <end position="206"/>
    </location>
</feature>
<comment type="similarity">
    <text evidence="2 7">Belongs to the DedA family.</text>
</comment>
<dbReference type="InterPro" id="IPR032818">
    <property type="entry name" value="DedA-like"/>
</dbReference>
<evidence type="ECO:0000313" key="9">
    <source>
        <dbReference type="EMBL" id="TDT63626.1"/>
    </source>
</evidence>
<comment type="caution">
    <text evidence="9">The sequence shown here is derived from an EMBL/GenBank/DDBJ whole genome shotgun (WGS) entry which is preliminary data.</text>
</comment>
<evidence type="ECO:0000256" key="6">
    <source>
        <dbReference type="ARBA" id="ARBA00023136"/>
    </source>
</evidence>
<organism evidence="9 10">
    <name type="scientific">Fonticella tunisiensis</name>
    <dbReference type="NCBI Taxonomy" id="1096341"/>
    <lineage>
        <taxon>Bacteria</taxon>
        <taxon>Bacillati</taxon>
        <taxon>Bacillota</taxon>
        <taxon>Clostridia</taxon>
        <taxon>Eubacteriales</taxon>
        <taxon>Clostridiaceae</taxon>
        <taxon>Fonticella</taxon>
    </lineage>
</organism>
<keyword evidence="10" id="KW-1185">Reference proteome</keyword>
<reference evidence="9 10" key="1">
    <citation type="submission" date="2019-03" db="EMBL/GenBank/DDBJ databases">
        <title>Genomic Encyclopedia of Type Strains, Phase IV (KMG-IV): sequencing the most valuable type-strain genomes for metagenomic binning, comparative biology and taxonomic classification.</title>
        <authorList>
            <person name="Goeker M."/>
        </authorList>
    </citation>
    <scope>NUCLEOTIDE SEQUENCE [LARGE SCALE GENOMIC DNA]</scope>
    <source>
        <strain evidence="9 10">DSM 24455</strain>
    </source>
</reference>
<dbReference type="Pfam" id="PF09335">
    <property type="entry name" value="VTT_dom"/>
    <property type="match status" value="1"/>
</dbReference>
<evidence type="ECO:0000256" key="7">
    <source>
        <dbReference type="RuleBase" id="RU367016"/>
    </source>
</evidence>
<comment type="subcellular location">
    <subcellularLocation>
        <location evidence="1 7">Cell membrane</location>
        <topology evidence="1 7">Multi-pass membrane protein</topology>
    </subcellularLocation>
</comment>
<protein>
    <submittedName>
        <fullName evidence="9">Membrane-associated protein</fullName>
    </submittedName>
</protein>
<feature type="domain" description="VTT" evidence="8">
    <location>
        <begin position="49"/>
        <end position="174"/>
    </location>
</feature>
<evidence type="ECO:0000256" key="1">
    <source>
        <dbReference type="ARBA" id="ARBA00004651"/>
    </source>
</evidence>
<dbReference type="PANTHER" id="PTHR30353:SF0">
    <property type="entry name" value="TRANSMEMBRANE PROTEIN"/>
    <property type="match status" value="1"/>
</dbReference>
<dbReference type="OrthoDB" id="9813426at2"/>